<keyword evidence="2" id="KW-1185">Reference proteome</keyword>
<dbReference type="EMBL" id="JACHFR010000002">
    <property type="protein sequence ID" value="MBB5218704.1"/>
    <property type="molecule type" value="Genomic_DNA"/>
</dbReference>
<evidence type="ECO:0000313" key="2">
    <source>
        <dbReference type="Proteomes" id="UP000578697"/>
    </source>
</evidence>
<organism evidence="1 2">
    <name type="scientific">Treponema rectale</name>
    <dbReference type="NCBI Taxonomy" id="744512"/>
    <lineage>
        <taxon>Bacteria</taxon>
        <taxon>Pseudomonadati</taxon>
        <taxon>Spirochaetota</taxon>
        <taxon>Spirochaetia</taxon>
        <taxon>Spirochaetales</taxon>
        <taxon>Treponemataceae</taxon>
        <taxon>Treponema</taxon>
    </lineage>
</organism>
<comment type="caution">
    <text evidence="1">The sequence shown here is derived from an EMBL/GenBank/DDBJ whole genome shotgun (WGS) entry which is preliminary data.</text>
</comment>
<evidence type="ECO:0000313" key="1">
    <source>
        <dbReference type="EMBL" id="MBB5218704.1"/>
    </source>
</evidence>
<dbReference type="AlphaFoldDB" id="A0A840SCX8"/>
<dbReference type="Proteomes" id="UP000578697">
    <property type="component" value="Unassembled WGS sequence"/>
</dbReference>
<sequence length="225" mass="24580">MDPDGNEITIKGLWIDIGESGFRDGAPQGIAGYGDWMDSASSLIGFDIDAISINAGNCTVRLWKGNYAGVAKNMQERCSKKGLNIIADALSNIGGCGGEIGLYNKDNGGIGGGSSMSPEQMAEMGIVSTEIAIVNKLSRRIIGRRKESTPSFWTTYFSWGNNSSKEEIFTLNIFNFKDKDSASSFANKLKDNHDKAIGYKHNRNLDYKVYQRGTKVTVSWGDSYK</sequence>
<dbReference type="RefSeq" id="WP_184652150.1">
    <property type="nucleotide sequence ID" value="NZ_JACHFR010000002.1"/>
</dbReference>
<proteinExistence type="predicted"/>
<accession>A0A840SCX8</accession>
<protein>
    <submittedName>
        <fullName evidence="1">Uncharacterized protein</fullName>
    </submittedName>
</protein>
<name>A0A840SCX8_9SPIR</name>
<gene>
    <name evidence="1" type="ORF">HNP77_001073</name>
</gene>
<reference evidence="1 2" key="1">
    <citation type="submission" date="2020-08" db="EMBL/GenBank/DDBJ databases">
        <title>Genomic Encyclopedia of Type Strains, Phase IV (KMG-IV): sequencing the most valuable type-strain genomes for metagenomic binning, comparative biology and taxonomic classification.</title>
        <authorList>
            <person name="Goeker M."/>
        </authorList>
    </citation>
    <scope>NUCLEOTIDE SEQUENCE [LARGE SCALE GENOMIC DNA]</scope>
    <source>
        <strain evidence="1 2">DSM 103679</strain>
    </source>
</reference>